<sequence length="98" mass="10845">MKTAKERMHERMRTPRVMTSISLRIPESVIESLKEIAPSLGFSGYQGLIKAYISQGLREDLERLEGSQVQALTESLRKQGVADEKISAAIIEAGLKTA</sequence>
<dbReference type="Proteomes" id="UP000007113">
    <property type="component" value="Chromosome"/>
</dbReference>
<evidence type="ECO:0000313" key="2">
    <source>
        <dbReference type="Proteomes" id="UP000007113"/>
    </source>
</evidence>
<keyword evidence="2" id="KW-1185">Reference proteome</keyword>
<evidence type="ECO:0008006" key="3">
    <source>
        <dbReference type="Google" id="ProtNLM"/>
    </source>
</evidence>
<evidence type="ECO:0000313" key="1">
    <source>
        <dbReference type="EMBL" id="AEU38423.1"/>
    </source>
</evidence>
<reference evidence="1 2" key="1">
    <citation type="submission" date="2011-11" db="EMBL/GenBank/DDBJ databases">
        <title>Complete sequence of Granulicella mallensis MP5ACTX8.</title>
        <authorList>
            <consortium name="US DOE Joint Genome Institute"/>
            <person name="Lucas S."/>
            <person name="Copeland A."/>
            <person name="Lapidus A."/>
            <person name="Cheng J.-F."/>
            <person name="Goodwin L."/>
            <person name="Pitluck S."/>
            <person name="Peters L."/>
            <person name="Lu M."/>
            <person name="Detter J.C."/>
            <person name="Han C."/>
            <person name="Tapia R."/>
            <person name="Land M."/>
            <person name="Hauser L."/>
            <person name="Kyrpides N."/>
            <person name="Ivanova N."/>
            <person name="Mikhailova N."/>
            <person name="Pagani I."/>
            <person name="Rawat S."/>
            <person name="Mannisto M."/>
            <person name="Haggblom M."/>
            <person name="Woyke T."/>
        </authorList>
    </citation>
    <scope>NUCLEOTIDE SEQUENCE [LARGE SCALE GENOMIC DNA]</scope>
    <source>
        <strain evidence="2">ATCC BAA-1857 / DSM 23137 / MP5ACTX8</strain>
    </source>
</reference>
<protein>
    <recommendedName>
        <fullName evidence="3">CopG family transcriptional regulator</fullName>
    </recommendedName>
</protein>
<gene>
    <name evidence="1" type="ordered locus">AciX8_4142</name>
</gene>
<dbReference type="HOGENOM" id="CLU_163980_0_0_0"/>
<dbReference type="eggNOG" id="ENOG5032SVQ">
    <property type="taxonomic scope" value="Bacteria"/>
</dbReference>
<name>G8NQW0_GRAMM</name>
<dbReference type="OrthoDB" id="6658216at2"/>
<organism evidence="1 2">
    <name type="scientific">Granulicella mallensis (strain ATCC BAA-1857 / DSM 23137 / MP5ACTX8)</name>
    <dbReference type="NCBI Taxonomy" id="682795"/>
    <lineage>
        <taxon>Bacteria</taxon>
        <taxon>Pseudomonadati</taxon>
        <taxon>Acidobacteriota</taxon>
        <taxon>Terriglobia</taxon>
        <taxon>Terriglobales</taxon>
        <taxon>Acidobacteriaceae</taxon>
        <taxon>Granulicella</taxon>
    </lineage>
</organism>
<dbReference type="AlphaFoldDB" id="G8NQW0"/>
<dbReference type="STRING" id="682795.AciX8_4142"/>
<accession>G8NQW0</accession>
<proteinExistence type="predicted"/>
<dbReference type="KEGG" id="gma:AciX8_4142"/>
<dbReference type="RefSeq" id="WP_014267294.1">
    <property type="nucleotide sequence ID" value="NC_016631.1"/>
</dbReference>
<dbReference type="EMBL" id="CP003130">
    <property type="protein sequence ID" value="AEU38423.1"/>
    <property type="molecule type" value="Genomic_DNA"/>
</dbReference>